<dbReference type="EMBL" id="CAXAMN010001736">
    <property type="protein sequence ID" value="CAK8995975.1"/>
    <property type="molecule type" value="Genomic_DNA"/>
</dbReference>
<comment type="caution">
    <text evidence="2">The sequence shown here is derived from an EMBL/GenBank/DDBJ whole genome shotgun (WGS) entry which is preliminary data.</text>
</comment>
<evidence type="ECO:0000256" key="1">
    <source>
        <dbReference type="SAM" id="MobiDB-lite"/>
    </source>
</evidence>
<accession>A0ABP0I3U2</accession>
<keyword evidence="3" id="KW-1185">Reference proteome</keyword>
<feature type="region of interest" description="Disordered" evidence="1">
    <location>
        <begin position="41"/>
        <end position="68"/>
    </location>
</feature>
<evidence type="ECO:0008006" key="4">
    <source>
        <dbReference type="Google" id="ProtNLM"/>
    </source>
</evidence>
<name>A0ABP0I3U2_9DINO</name>
<dbReference type="Proteomes" id="UP001642484">
    <property type="component" value="Unassembled WGS sequence"/>
</dbReference>
<evidence type="ECO:0000313" key="2">
    <source>
        <dbReference type="EMBL" id="CAK8995975.1"/>
    </source>
</evidence>
<organism evidence="2 3">
    <name type="scientific">Durusdinium trenchii</name>
    <dbReference type="NCBI Taxonomy" id="1381693"/>
    <lineage>
        <taxon>Eukaryota</taxon>
        <taxon>Sar</taxon>
        <taxon>Alveolata</taxon>
        <taxon>Dinophyceae</taxon>
        <taxon>Suessiales</taxon>
        <taxon>Symbiodiniaceae</taxon>
        <taxon>Durusdinium</taxon>
    </lineage>
</organism>
<protein>
    <recommendedName>
        <fullName evidence="4">C3H1-type domain-containing protein</fullName>
    </recommendedName>
</protein>
<evidence type="ECO:0000313" key="3">
    <source>
        <dbReference type="Proteomes" id="UP001642484"/>
    </source>
</evidence>
<gene>
    <name evidence="2" type="ORF">CCMP2556_LOCUS4258</name>
</gene>
<reference evidence="2 3" key="1">
    <citation type="submission" date="2024-02" db="EMBL/GenBank/DDBJ databases">
        <authorList>
            <person name="Chen Y."/>
            <person name="Shah S."/>
            <person name="Dougan E. K."/>
            <person name="Thang M."/>
            <person name="Chan C."/>
        </authorList>
    </citation>
    <scope>NUCLEOTIDE SEQUENCE [LARGE SCALE GENOMIC DNA]</scope>
</reference>
<proteinExistence type="predicted"/>
<sequence length="173" mass="19426">MTPSGRKDDTILFEFRASPDATIVPVLVKKTFVHVEEIPATEQRTGRSRSLSAPPTIKSGPNADQISDDVSNAQAWSDNSSMCPVWISSPSSGREGDDRIQVSPEMERLHREGSCLPCIFFMKKAELCRLGGACTHCHLCTYAEGRRRRNRISYVKRRENRAAQRQLTQYVGK</sequence>